<dbReference type="AlphaFoldDB" id="A0AAD3RQL4"/>
<accession>A0AAD3RQL4</accession>
<protein>
    <submittedName>
        <fullName evidence="2">Uncharacterized protein</fullName>
    </submittedName>
</protein>
<gene>
    <name evidence="2" type="ORF">SUGI_1524020</name>
</gene>
<dbReference type="EMBL" id="BSEH01001634">
    <property type="protein sequence ID" value="GLJ59812.1"/>
    <property type="molecule type" value="Genomic_DNA"/>
</dbReference>
<evidence type="ECO:0000313" key="2">
    <source>
        <dbReference type="EMBL" id="GLJ59812.1"/>
    </source>
</evidence>
<dbReference type="Proteomes" id="UP001234787">
    <property type="component" value="Unassembled WGS sequence"/>
</dbReference>
<feature type="non-terminal residue" evidence="2">
    <location>
        <position position="101"/>
    </location>
</feature>
<organism evidence="2 3">
    <name type="scientific">Cryptomeria japonica</name>
    <name type="common">Japanese cedar</name>
    <name type="synonym">Cupressus japonica</name>
    <dbReference type="NCBI Taxonomy" id="3369"/>
    <lineage>
        <taxon>Eukaryota</taxon>
        <taxon>Viridiplantae</taxon>
        <taxon>Streptophyta</taxon>
        <taxon>Embryophyta</taxon>
        <taxon>Tracheophyta</taxon>
        <taxon>Spermatophyta</taxon>
        <taxon>Pinopsida</taxon>
        <taxon>Pinidae</taxon>
        <taxon>Conifers II</taxon>
        <taxon>Cupressales</taxon>
        <taxon>Cupressaceae</taxon>
        <taxon>Cryptomeria</taxon>
    </lineage>
</organism>
<keyword evidence="3" id="KW-1185">Reference proteome</keyword>
<proteinExistence type="predicted"/>
<reference evidence="2" key="1">
    <citation type="submission" date="2022-12" db="EMBL/GenBank/DDBJ databases">
        <title>Chromosome-Level Genome Assembly of Japanese Cedar (Cryptomeriajaponica D. Don).</title>
        <authorList>
            <person name="Fujino T."/>
            <person name="Yamaguchi K."/>
            <person name="Yokoyama T."/>
            <person name="Hamanaka T."/>
            <person name="Harazono Y."/>
            <person name="Kamada H."/>
            <person name="Kobayashi W."/>
            <person name="Ujino-Ihara T."/>
            <person name="Uchiyama K."/>
            <person name="Matsumoto A."/>
            <person name="Izuno A."/>
            <person name="Tsumura Y."/>
            <person name="Toyoda A."/>
            <person name="Shigenobu S."/>
            <person name="Moriguchi Y."/>
            <person name="Ueno S."/>
            <person name="Kasahara M."/>
        </authorList>
    </citation>
    <scope>NUCLEOTIDE SEQUENCE</scope>
</reference>
<sequence length="101" mass="10987">DQILTEENALLMKKCGGSQFLDGSSSTTWGCPLARRLSSSGLLKPVFPSILCVEDPLVYIRSSEEGREMARAVKKKHDRGKQMMVGGDARGEASGKNMNVK</sequence>
<evidence type="ECO:0000256" key="1">
    <source>
        <dbReference type="SAM" id="MobiDB-lite"/>
    </source>
</evidence>
<feature type="region of interest" description="Disordered" evidence="1">
    <location>
        <begin position="73"/>
        <end position="101"/>
    </location>
</feature>
<name>A0AAD3RQL4_CRYJA</name>
<comment type="caution">
    <text evidence="2">The sequence shown here is derived from an EMBL/GenBank/DDBJ whole genome shotgun (WGS) entry which is preliminary data.</text>
</comment>
<evidence type="ECO:0000313" key="3">
    <source>
        <dbReference type="Proteomes" id="UP001234787"/>
    </source>
</evidence>